<protein>
    <submittedName>
        <fullName evidence="2">Uncharacterized protein</fullName>
    </submittedName>
</protein>
<dbReference type="AlphaFoldDB" id="A0AAD9H653"/>
<feature type="signal peptide" evidence="1">
    <location>
        <begin position="1"/>
        <end position="15"/>
    </location>
</feature>
<evidence type="ECO:0000313" key="3">
    <source>
        <dbReference type="Proteomes" id="UP001232148"/>
    </source>
</evidence>
<evidence type="ECO:0000256" key="1">
    <source>
        <dbReference type="SAM" id="SignalP"/>
    </source>
</evidence>
<reference evidence="2" key="1">
    <citation type="submission" date="2021-06" db="EMBL/GenBank/DDBJ databases">
        <title>Comparative genomics, transcriptomics and evolutionary studies reveal genomic signatures of adaptation to plant cell wall in hemibiotrophic fungi.</title>
        <authorList>
            <consortium name="DOE Joint Genome Institute"/>
            <person name="Baroncelli R."/>
            <person name="Diaz J.F."/>
            <person name="Benocci T."/>
            <person name="Peng M."/>
            <person name="Battaglia E."/>
            <person name="Haridas S."/>
            <person name="Andreopoulos W."/>
            <person name="Labutti K."/>
            <person name="Pangilinan J."/>
            <person name="Floch G.L."/>
            <person name="Makela M.R."/>
            <person name="Henrissat B."/>
            <person name="Grigoriev I.V."/>
            <person name="Crouch J.A."/>
            <person name="De Vries R.P."/>
            <person name="Sukno S.A."/>
            <person name="Thon M.R."/>
        </authorList>
    </citation>
    <scope>NUCLEOTIDE SEQUENCE</scope>
    <source>
        <strain evidence="2">MAFF235873</strain>
    </source>
</reference>
<dbReference type="InterPro" id="IPR045634">
    <property type="entry name" value="DUF6413"/>
</dbReference>
<gene>
    <name evidence="2" type="ORF">LX32DRAFT_193759</name>
</gene>
<dbReference type="Pfam" id="PF19951">
    <property type="entry name" value="DUF6413"/>
    <property type="match status" value="1"/>
</dbReference>
<evidence type="ECO:0000313" key="2">
    <source>
        <dbReference type="EMBL" id="KAK2022427.1"/>
    </source>
</evidence>
<sequence length="115" mass="12036">MRFFIPFFFAPSVLACFGSGCQQHPYTEIETPETGPLCCDNGVADPTGTCKGQNLNAYCCSDSKNDGTGQFDSGCDGLARFTVGRQVVAFAADAPRCNTTDVLGDTIVGFVGCAA</sequence>
<dbReference type="Proteomes" id="UP001232148">
    <property type="component" value="Unassembled WGS sequence"/>
</dbReference>
<accession>A0AAD9H653</accession>
<dbReference type="EMBL" id="MU843043">
    <property type="protein sequence ID" value="KAK2022427.1"/>
    <property type="molecule type" value="Genomic_DNA"/>
</dbReference>
<feature type="chain" id="PRO_5042017937" evidence="1">
    <location>
        <begin position="16"/>
        <end position="115"/>
    </location>
</feature>
<proteinExistence type="predicted"/>
<comment type="caution">
    <text evidence="2">The sequence shown here is derived from an EMBL/GenBank/DDBJ whole genome shotgun (WGS) entry which is preliminary data.</text>
</comment>
<dbReference type="PROSITE" id="PS51257">
    <property type="entry name" value="PROKAR_LIPOPROTEIN"/>
    <property type="match status" value="1"/>
</dbReference>
<keyword evidence="3" id="KW-1185">Reference proteome</keyword>
<name>A0AAD9H653_9PEZI</name>
<keyword evidence="1" id="KW-0732">Signal</keyword>
<organism evidence="2 3">
    <name type="scientific">Colletotrichum zoysiae</name>
    <dbReference type="NCBI Taxonomy" id="1216348"/>
    <lineage>
        <taxon>Eukaryota</taxon>
        <taxon>Fungi</taxon>
        <taxon>Dikarya</taxon>
        <taxon>Ascomycota</taxon>
        <taxon>Pezizomycotina</taxon>
        <taxon>Sordariomycetes</taxon>
        <taxon>Hypocreomycetidae</taxon>
        <taxon>Glomerellales</taxon>
        <taxon>Glomerellaceae</taxon>
        <taxon>Colletotrichum</taxon>
        <taxon>Colletotrichum graminicola species complex</taxon>
    </lineage>
</organism>